<dbReference type="Proteomes" id="UP001054889">
    <property type="component" value="Unassembled WGS sequence"/>
</dbReference>
<dbReference type="PANTHER" id="PTHR22835:SF559">
    <property type="entry name" value="OS01G0215500 PROTEIN"/>
    <property type="match status" value="1"/>
</dbReference>
<dbReference type="GO" id="GO:0016788">
    <property type="term" value="F:hydrolase activity, acting on ester bonds"/>
    <property type="evidence" value="ECO:0007669"/>
    <property type="project" value="InterPro"/>
</dbReference>
<keyword evidence="4" id="KW-0325">Glycoprotein</keyword>
<sequence>MISMKMYKYSSRAVPGIDAYPNKCHKMKLLCVLWVLLLASAVEPAVGRRYDAIFSFGDSHTDTGNGNVVFAEHSLDNPAAALPYGMTFFGHPTGRNSNGRLIIDFIAEDLGLPFVPPFLAHNDSFRQGANFAVAAAFVRDASFYSQIPNVGQFALNTSLSVQTQWFDSLKPSLCYSAQGCMGFFHKSLFLIGEFGVNDYSFAVFGMNISEIRLFVPDVIKAISLAAEGVIKQGAKTVVVPGIPPMGCDPPNLAMFPSDDPDDYDARTGCLKDLNDLSVYHNSLLQEAVKNVQKKYPNVRLIYADFFTPVMDIIESPDKFGFIKDVLRCCCGGGGKYNFNISAGCGMPGSTVCEDPSAFCHSIQSNYTSILSFGDSYTDTGNLAILYGGPASADFLVSKPPYGMTFFGYPTGRASDGRLPIDFIAEALGLPLLPPSLATNQSFKQGVNFATGGATALDRTFFVDRGFKAVSPFNVSISFQLGWFDAMKPSLCSSPQECQEYFAKALFFVGELGWNDYAVMLLAGTSVDEVRPRVPEIVGRICAATEKLIKEGGETVVVSGIAPFGCAPANIALMANQTGGEVEPETGCLKDLNLLSKDHNLQLRRALTRLSATYPGVRVIYADFYAPIMDFAVSPARYGFNGTDGVLSASCGGGGGKNNFDLAALCGMPGVSAGDPSAHVSWDGVHLTEAANHFIADGWLRGPYAHPPILSTLY</sequence>
<dbReference type="InterPro" id="IPR001087">
    <property type="entry name" value="GDSL"/>
</dbReference>
<dbReference type="CDD" id="cd01837">
    <property type="entry name" value="SGNH_plant_lipase_like"/>
    <property type="match status" value="2"/>
</dbReference>
<keyword evidence="3" id="KW-0378">Hydrolase</keyword>
<name>A0AAV5FTN6_ELECO</name>
<keyword evidence="7" id="KW-1185">Reference proteome</keyword>
<dbReference type="AlphaFoldDB" id="A0AAV5FTN6"/>
<evidence type="ECO:0008006" key="8">
    <source>
        <dbReference type="Google" id="ProtNLM"/>
    </source>
</evidence>
<dbReference type="InterPro" id="IPR036514">
    <property type="entry name" value="SGNH_hydro_sf"/>
</dbReference>
<comment type="caution">
    <text evidence="6">The sequence shown here is derived from an EMBL/GenBank/DDBJ whole genome shotgun (WGS) entry which is preliminary data.</text>
</comment>
<feature type="chain" id="PRO_5043484262" description="GDSL esterase/lipase" evidence="5">
    <location>
        <begin position="48"/>
        <end position="713"/>
    </location>
</feature>
<evidence type="ECO:0000256" key="4">
    <source>
        <dbReference type="ARBA" id="ARBA00023180"/>
    </source>
</evidence>
<organism evidence="6 7">
    <name type="scientific">Eleusine coracana subsp. coracana</name>
    <dbReference type="NCBI Taxonomy" id="191504"/>
    <lineage>
        <taxon>Eukaryota</taxon>
        <taxon>Viridiplantae</taxon>
        <taxon>Streptophyta</taxon>
        <taxon>Embryophyta</taxon>
        <taxon>Tracheophyta</taxon>
        <taxon>Spermatophyta</taxon>
        <taxon>Magnoliopsida</taxon>
        <taxon>Liliopsida</taxon>
        <taxon>Poales</taxon>
        <taxon>Poaceae</taxon>
        <taxon>PACMAD clade</taxon>
        <taxon>Chloridoideae</taxon>
        <taxon>Cynodonteae</taxon>
        <taxon>Eleusininae</taxon>
        <taxon>Eleusine</taxon>
    </lineage>
</organism>
<feature type="signal peptide" evidence="5">
    <location>
        <begin position="1"/>
        <end position="47"/>
    </location>
</feature>
<keyword evidence="2 5" id="KW-0732">Signal</keyword>
<dbReference type="Gene3D" id="3.40.50.1110">
    <property type="entry name" value="SGNH hydrolase"/>
    <property type="match status" value="2"/>
</dbReference>
<dbReference type="PANTHER" id="PTHR22835">
    <property type="entry name" value="ZINC FINGER FYVE DOMAIN CONTAINING PROTEIN"/>
    <property type="match status" value="1"/>
</dbReference>
<evidence type="ECO:0000256" key="1">
    <source>
        <dbReference type="ARBA" id="ARBA00008668"/>
    </source>
</evidence>
<dbReference type="InterPro" id="IPR035669">
    <property type="entry name" value="SGNH_plant_lipase-like"/>
</dbReference>
<dbReference type="EMBL" id="BQKI01000095">
    <property type="protein sequence ID" value="GJN38106.1"/>
    <property type="molecule type" value="Genomic_DNA"/>
</dbReference>
<evidence type="ECO:0000256" key="3">
    <source>
        <dbReference type="ARBA" id="ARBA00022801"/>
    </source>
</evidence>
<accession>A0AAV5FTN6</accession>
<evidence type="ECO:0000256" key="5">
    <source>
        <dbReference type="SAM" id="SignalP"/>
    </source>
</evidence>
<dbReference type="SUPFAM" id="SSF52266">
    <property type="entry name" value="SGNH hydrolase"/>
    <property type="match status" value="1"/>
</dbReference>
<reference evidence="6" key="1">
    <citation type="journal article" date="2018" name="DNA Res.">
        <title>Multiple hybrid de novo genome assembly of finger millet, an orphan allotetraploid crop.</title>
        <authorList>
            <person name="Hatakeyama M."/>
            <person name="Aluri S."/>
            <person name="Balachadran M.T."/>
            <person name="Sivarajan S.R."/>
            <person name="Patrignani A."/>
            <person name="Gruter S."/>
            <person name="Poveda L."/>
            <person name="Shimizu-Inatsugi R."/>
            <person name="Baeten J."/>
            <person name="Francoijs K.J."/>
            <person name="Nataraja K.N."/>
            <person name="Reddy Y.A.N."/>
            <person name="Phadnis S."/>
            <person name="Ravikumar R.L."/>
            <person name="Schlapbach R."/>
            <person name="Sreeman S.M."/>
            <person name="Shimizu K.K."/>
        </authorList>
    </citation>
    <scope>NUCLEOTIDE SEQUENCE</scope>
</reference>
<evidence type="ECO:0000256" key="2">
    <source>
        <dbReference type="ARBA" id="ARBA00022729"/>
    </source>
</evidence>
<comment type="similarity">
    <text evidence="1">Belongs to the 'GDSL' lipolytic enzyme family.</text>
</comment>
<reference evidence="6" key="2">
    <citation type="submission" date="2021-12" db="EMBL/GenBank/DDBJ databases">
        <title>Resequencing data analysis of finger millet.</title>
        <authorList>
            <person name="Hatakeyama M."/>
            <person name="Aluri S."/>
            <person name="Balachadran M.T."/>
            <person name="Sivarajan S.R."/>
            <person name="Poveda L."/>
            <person name="Shimizu-Inatsugi R."/>
            <person name="Schlapbach R."/>
            <person name="Sreeman S.M."/>
            <person name="Shimizu K.K."/>
        </authorList>
    </citation>
    <scope>NUCLEOTIDE SEQUENCE</scope>
</reference>
<evidence type="ECO:0000313" key="6">
    <source>
        <dbReference type="EMBL" id="GJN38106.1"/>
    </source>
</evidence>
<protein>
    <recommendedName>
        <fullName evidence="8">GDSL esterase/lipase</fullName>
    </recommendedName>
</protein>
<gene>
    <name evidence="6" type="primary">gb27118</name>
    <name evidence="6" type="ORF">PR202_gb27118</name>
</gene>
<evidence type="ECO:0000313" key="7">
    <source>
        <dbReference type="Proteomes" id="UP001054889"/>
    </source>
</evidence>
<dbReference type="Pfam" id="PF00657">
    <property type="entry name" value="Lipase_GDSL"/>
    <property type="match status" value="2"/>
</dbReference>
<proteinExistence type="inferred from homology"/>